<proteinExistence type="predicted"/>
<dbReference type="AlphaFoldDB" id="A0A6M4AUN7"/>
<name>A0A6M4AUN7_9SPHN</name>
<dbReference type="KEGG" id="slan:GV829_04405"/>
<dbReference type="PIRSF" id="PIRSF032064">
    <property type="entry name" value="UCP032064"/>
    <property type="match status" value="1"/>
</dbReference>
<organism evidence="2 3">
    <name type="scientific">Sphingomonas lacunae</name>
    <dbReference type="NCBI Taxonomy" id="2698828"/>
    <lineage>
        <taxon>Bacteria</taxon>
        <taxon>Pseudomonadati</taxon>
        <taxon>Pseudomonadota</taxon>
        <taxon>Alphaproteobacteria</taxon>
        <taxon>Sphingomonadales</taxon>
        <taxon>Sphingomonadaceae</taxon>
        <taxon>Sphingomonas</taxon>
    </lineage>
</organism>
<evidence type="ECO:0000256" key="1">
    <source>
        <dbReference type="SAM" id="MobiDB-lite"/>
    </source>
</evidence>
<dbReference type="Pfam" id="PF05258">
    <property type="entry name" value="DciA"/>
    <property type="match status" value="1"/>
</dbReference>
<feature type="region of interest" description="Disordered" evidence="1">
    <location>
        <begin position="1"/>
        <end position="32"/>
    </location>
</feature>
<gene>
    <name evidence="2" type="ORF">GV829_04405</name>
</gene>
<feature type="compositionally biased region" description="Basic and acidic residues" evidence="1">
    <location>
        <begin position="22"/>
        <end position="32"/>
    </location>
</feature>
<dbReference type="Proteomes" id="UP000503018">
    <property type="component" value="Chromosome"/>
</dbReference>
<dbReference type="InterPro" id="IPR010593">
    <property type="entry name" value="DUF1159"/>
</dbReference>
<dbReference type="RefSeq" id="WP_169944201.1">
    <property type="nucleotide sequence ID" value="NZ_CP053015.1"/>
</dbReference>
<protein>
    <submittedName>
        <fullName evidence="2">DUF721 domain-containing protein</fullName>
    </submittedName>
</protein>
<evidence type="ECO:0000313" key="2">
    <source>
        <dbReference type="EMBL" id="QJQ31779.1"/>
    </source>
</evidence>
<reference evidence="2 3" key="1">
    <citation type="submission" date="2020-01" db="EMBL/GenBank/DDBJ databases">
        <title>Sphingomonas sp. strain CSW-10.</title>
        <authorList>
            <person name="Chen W.-M."/>
        </authorList>
    </citation>
    <scope>NUCLEOTIDE SEQUENCE [LARGE SCALE GENOMIC DNA]</scope>
    <source>
        <strain evidence="2 3">CSW-10</strain>
    </source>
</reference>
<accession>A0A6M4AUN7</accession>
<dbReference type="EMBL" id="CP053015">
    <property type="protein sequence ID" value="QJQ31779.1"/>
    <property type="molecule type" value="Genomic_DNA"/>
</dbReference>
<sequence>MTKASPPDSGQKARKASPANVRPDRPRGGEARRVADLVPAIGEMAFRKFGFVQSSIITRWPEIVGAKLAMVTSPESLRFPQGRKADGTLSITVGSAHATVVQHVVPDIIERVNRFFGYAAVSRVRLNQGVVRRKAPTARLPLVEPGASAPTVPVSPTLNGIADPELRAVLEGLATSLARRDALPKIS</sequence>
<evidence type="ECO:0000313" key="3">
    <source>
        <dbReference type="Proteomes" id="UP000503018"/>
    </source>
</evidence>
<keyword evidence="3" id="KW-1185">Reference proteome</keyword>
<dbReference type="InterPro" id="IPR007922">
    <property type="entry name" value="DciA-like"/>
</dbReference>